<evidence type="ECO:0000256" key="7">
    <source>
        <dbReference type="ARBA" id="ARBA00022430"/>
    </source>
</evidence>
<name>A0ABV7MCZ7_9PROT</name>
<dbReference type="Proteomes" id="UP001595607">
    <property type="component" value="Unassembled WGS sequence"/>
</dbReference>
<proteinExistence type="predicted"/>
<evidence type="ECO:0000313" key="17">
    <source>
        <dbReference type="Proteomes" id="UP001595607"/>
    </source>
</evidence>
<evidence type="ECO:0000256" key="6">
    <source>
        <dbReference type="ARBA" id="ARBA00011998"/>
    </source>
</evidence>
<evidence type="ECO:0000256" key="9">
    <source>
        <dbReference type="ARBA" id="ARBA00022605"/>
    </source>
</evidence>
<sequence length="458" mass="48273">MRTLFDKLWDAHRVEGAAIGGHDLIAIDRLLLHERTGGVALKSLAEKGLRPLDPKRAFAVMDHIVSFREGRDRDEARSPGGGAFITETRAMATEAGLNLIDTDHPSQGIVHVIAPELAIAAPGLTLVCPDSHTCSLGALGALAWGIGSSEAEHALATGCVRVKKPKQMRIRIEGRLPPGVTAKDLALHIIANYGANGGNGCAIEYSGEAVADLDIEARLTLCNLAVEFAAFTAVIAPDEKTRAFLEGKPFAPPSNVLRQRLETDEQAVFDREILIEATTVSPQISWGTSPEETISLSGRVPTDGREKALRYMGLAPGMPIEGVPIGGAFIGSCTNGRLSDLVSAAKVLRGRKVAEGVRAVCVPGSQGVKREAERQGLDVIFKDAGFEWGAPGCAMCFYAGGETFAPGTRVVSSTNRNFEGRQGPGVRTHLTNPAVVAASAVAGRIASPSSLPVREEAA</sequence>
<dbReference type="NCBIfam" id="NF009116">
    <property type="entry name" value="PRK12466.1"/>
    <property type="match status" value="1"/>
</dbReference>
<keyword evidence="7" id="KW-0432">Leucine biosynthesis</keyword>
<evidence type="ECO:0000256" key="14">
    <source>
        <dbReference type="ARBA" id="ARBA00023304"/>
    </source>
</evidence>
<keyword evidence="12" id="KW-0411">Iron-sulfur</keyword>
<dbReference type="InterPro" id="IPR018136">
    <property type="entry name" value="Aconitase_4Fe-4S_BS"/>
</dbReference>
<evidence type="ECO:0000256" key="5">
    <source>
        <dbReference type="ARBA" id="ARBA00011271"/>
    </source>
</evidence>
<gene>
    <name evidence="16" type="ORF">ACFONP_07245</name>
</gene>
<organism evidence="16 17">
    <name type="scientific">Parvularcula lutaonensis</name>
    <dbReference type="NCBI Taxonomy" id="491923"/>
    <lineage>
        <taxon>Bacteria</taxon>
        <taxon>Pseudomonadati</taxon>
        <taxon>Pseudomonadota</taxon>
        <taxon>Alphaproteobacteria</taxon>
        <taxon>Parvularculales</taxon>
        <taxon>Parvularculaceae</taxon>
        <taxon>Parvularcula</taxon>
    </lineage>
</organism>
<protein>
    <recommendedName>
        <fullName evidence="6">3-isopropylmalate dehydratase</fullName>
        <ecNumber evidence="6">4.2.1.33</ecNumber>
    </recommendedName>
</protein>
<comment type="subunit">
    <text evidence="5">Heterodimer of LeuC and LeuD.</text>
</comment>
<dbReference type="PANTHER" id="PTHR43822:SF9">
    <property type="entry name" value="3-ISOPROPYLMALATE DEHYDRATASE"/>
    <property type="match status" value="1"/>
</dbReference>
<dbReference type="InterPro" id="IPR050067">
    <property type="entry name" value="IPM_dehydratase_rel_enz"/>
</dbReference>
<evidence type="ECO:0000256" key="10">
    <source>
        <dbReference type="ARBA" id="ARBA00022723"/>
    </source>
</evidence>
<keyword evidence="17" id="KW-1185">Reference proteome</keyword>
<keyword evidence="9" id="KW-0028">Amino-acid biosynthesis</keyword>
<keyword evidence="10" id="KW-0479">Metal-binding</keyword>
<keyword evidence="11" id="KW-0408">Iron</keyword>
<comment type="pathway">
    <text evidence="4">Amino-acid biosynthesis; L-leucine biosynthesis; L-leucine from 3-methyl-2-oxobutanoate: step 2/4.</text>
</comment>
<evidence type="ECO:0000256" key="13">
    <source>
        <dbReference type="ARBA" id="ARBA00023239"/>
    </source>
</evidence>
<dbReference type="SUPFAM" id="SSF53732">
    <property type="entry name" value="Aconitase iron-sulfur domain"/>
    <property type="match status" value="1"/>
</dbReference>
<dbReference type="Pfam" id="PF00330">
    <property type="entry name" value="Aconitase"/>
    <property type="match status" value="1"/>
</dbReference>
<dbReference type="RefSeq" id="WP_189570854.1">
    <property type="nucleotide sequence ID" value="NZ_BMXU01000001.1"/>
</dbReference>
<evidence type="ECO:0000256" key="12">
    <source>
        <dbReference type="ARBA" id="ARBA00023014"/>
    </source>
</evidence>
<evidence type="ECO:0000256" key="1">
    <source>
        <dbReference type="ARBA" id="ARBA00000491"/>
    </source>
</evidence>
<feature type="domain" description="Aconitase/3-isopropylmalate dehydratase large subunit alpha/beta/alpha" evidence="15">
    <location>
        <begin position="6"/>
        <end position="443"/>
    </location>
</feature>
<dbReference type="PROSITE" id="PS00450">
    <property type="entry name" value="ACONITASE_1"/>
    <property type="match status" value="1"/>
</dbReference>
<evidence type="ECO:0000313" key="16">
    <source>
        <dbReference type="EMBL" id="MFC3302524.1"/>
    </source>
</evidence>
<keyword evidence="14" id="KW-0100">Branched-chain amino acid biosynthesis</keyword>
<dbReference type="PANTHER" id="PTHR43822">
    <property type="entry name" value="HOMOACONITASE, MITOCHONDRIAL-RELATED"/>
    <property type="match status" value="1"/>
</dbReference>
<keyword evidence="13" id="KW-0456">Lyase</keyword>
<dbReference type="EC" id="4.2.1.33" evidence="6"/>
<dbReference type="InterPro" id="IPR001030">
    <property type="entry name" value="Acoase/IPM_deHydtase_lsu_aba"/>
</dbReference>
<comment type="caution">
    <text evidence="16">The sequence shown here is derived from an EMBL/GenBank/DDBJ whole genome shotgun (WGS) entry which is preliminary data.</text>
</comment>
<evidence type="ECO:0000259" key="15">
    <source>
        <dbReference type="Pfam" id="PF00330"/>
    </source>
</evidence>
<comment type="catalytic activity">
    <reaction evidence="1">
        <text>(2R,3S)-3-isopropylmalate = (2S)-2-isopropylmalate</text>
        <dbReference type="Rhea" id="RHEA:32287"/>
        <dbReference type="ChEBI" id="CHEBI:1178"/>
        <dbReference type="ChEBI" id="CHEBI:35121"/>
        <dbReference type="EC" id="4.2.1.33"/>
    </reaction>
</comment>
<evidence type="ECO:0000256" key="11">
    <source>
        <dbReference type="ARBA" id="ARBA00023004"/>
    </source>
</evidence>
<keyword evidence="8" id="KW-0004">4Fe-4S</keyword>
<dbReference type="InterPro" id="IPR036008">
    <property type="entry name" value="Aconitase_4Fe-4S_dom"/>
</dbReference>
<dbReference type="PRINTS" id="PR00415">
    <property type="entry name" value="ACONITASE"/>
</dbReference>
<dbReference type="EMBL" id="JBHRVA010000002">
    <property type="protein sequence ID" value="MFC3302524.1"/>
    <property type="molecule type" value="Genomic_DNA"/>
</dbReference>
<comment type="function">
    <text evidence="3">Catalyzes the isomerization between 2-isopropylmalate and 3-isopropylmalate, via the formation of 2-isopropylmaleate.</text>
</comment>
<dbReference type="InterPro" id="IPR015931">
    <property type="entry name" value="Acnase/IPM_dHydase_lsu_aba_1/3"/>
</dbReference>
<evidence type="ECO:0000256" key="4">
    <source>
        <dbReference type="ARBA" id="ARBA00004729"/>
    </source>
</evidence>
<reference evidence="17" key="1">
    <citation type="journal article" date="2019" name="Int. J. Syst. Evol. Microbiol.">
        <title>The Global Catalogue of Microorganisms (GCM) 10K type strain sequencing project: providing services to taxonomists for standard genome sequencing and annotation.</title>
        <authorList>
            <consortium name="The Broad Institute Genomics Platform"/>
            <consortium name="The Broad Institute Genome Sequencing Center for Infectious Disease"/>
            <person name="Wu L."/>
            <person name="Ma J."/>
        </authorList>
    </citation>
    <scope>NUCLEOTIDE SEQUENCE [LARGE SCALE GENOMIC DNA]</scope>
    <source>
        <strain evidence="17">KCTC 22245</strain>
    </source>
</reference>
<comment type="cofactor">
    <cofactor evidence="2">
        <name>[4Fe-4S] cluster</name>
        <dbReference type="ChEBI" id="CHEBI:49883"/>
    </cofactor>
</comment>
<evidence type="ECO:0000256" key="2">
    <source>
        <dbReference type="ARBA" id="ARBA00001966"/>
    </source>
</evidence>
<accession>A0ABV7MCZ7</accession>
<evidence type="ECO:0000256" key="8">
    <source>
        <dbReference type="ARBA" id="ARBA00022485"/>
    </source>
</evidence>
<evidence type="ECO:0000256" key="3">
    <source>
        <dbReference type="ARBA" id="ARBA00002695"/>
    </source>
</evidence>
<dbReference type="Gene3D" id="3.30.499.10">
    <property type="entry name" value="Aconitase, domain 3"/>
    <property type="match status" value="2"/>
</dbReference>